<organism evidence="8 9">
    <name type="scientific">Ladona fulva</name>
    <name type="common">Scarce chaser dragonfly</name>
    <name type="synonym">Libellula fulva</name>
    <dbReference type="NCBI Taxonomy" id="123851"/>
    <lineage>
        <taxon>Eukaryota</taxon>
        <taxon>Metazoa</taxon>
        <taxon>Ecdysozoa</taxon>
        <taxon>Arthropoda</taxon>
        <taxon>Hexapoda</taxon>
        <taxon>Insecta</taxon>
        <taxon>Pterygota</taxon>
        <taxon>Palaeoptera</taxon>
        <taxon>Odonata</taxon>
        <taxon>Epiprocta</taxon>
        <taxon>Anisoptera</taxon>
        <taxon>Libelluloidea</taxon>
        <taxon>Libellulidae</taxon>
        <taxon>Ladona</taxon>
    </lineage>
</organism>
<feature type="domain" description="Poly(A) RNA polymerase mitochondrial-like central palm" evidence="7">
    <location>
        <begin position="2"/>
        <end position="60"/>
    </location>
</feature>
<keyword evidence="5" id="KW-0460">Magnesium</keyword>
<dbReference type="AlphaFoldDB" id="A0A8K0KIR7"/>
<keyword evidence="3" id="KW-0808">Transferase</keyword>
<dbReference type="GO" id="GO:0031123">
    <property type="term" value="P:RNA 3'-end processing"/>
    <property type="evidence" value="ECO:0007669"/>
    <property type="project" value="TreeGrafter"/>
</dbReference>
<dbReference type="Pfam" id="PF22600">
    <property type="entry name" value="MTPAP-like_central"/>
    <property type="match status" value="1"/>
</dbReference>
<reference evidence="8" key="1">
    <citation type="submission" date="2013-04" db="EMBL/GenBank/DDBJ databases">
        <authorList>
            <person name="Qu J."/>
            <person name="Murali S.C."/>
            <person name="Bandaranaike D."/>
            <person name="Bellair M."/>
            <person name="Blankenburg K."/>
            <person name="Chao H."/>
            <person name="Dinh H."/>
            <person name="Doddapaneni H."/>
            <person name="Downs B."/>
            <person name="Dugan-Rocha S."/>
            <person name="Elkadiri S."/>
            <person name="Gnanaolivu R.D."/>
            <person name="Hernandez B."/>
            <person name="Javaid M."/>
            <person name="Jayaseelan J.C."/>
            <person name="Lee S."/>
            <person name="Li M."/>
            <person name="Ming W."/>
            <person name="Munidasa M."/>
            <person name="Muniz J."/>
            <person name="Nguyen L."/>
            <person name="Ongeri F."/>
            <person name="Osuji N."/>
            <person name="Pu L.-L."/>
            <person name="Puazo M."/>
            <person name="Qu C."/>
            <person name="Quiroz J."/>
            <person name="Raj R."/>
            <person name="Weissenberger G."/>
            <person name="Xin Y."/>
            <person name="Zou X."/>
            <person name="Han Y."/>
            <person name="Richards S."/>
            <person name="Worley K."/>
            <person name="Muzny D."/>
            <person name="Gibbs R."/>
        </authorList>
    </citation>
    <scope>NUCLEOTIDE SEQUENCE</scope>
    <source>
        <strain evidence="8">Sampled in the wild</strain>
    </source>
</reference>
<dbReference type="OrthoDB" id="407432at2759"/>
<dbReference type="InterPro" id="IPR043519">
    <property type="entry name" value="NT_sf"/>
</dbReference>
<evidence type="ECO:0000313" key="8">
    <source>
        <dbReference type="EMBL" id="KAG8234435.1"/>
    </source>
</evidence>
<feature type="domain" description="PAP-associated" evidence="6">
    <location>
        <begin position="106"/>
        <end position="159"/>
    </location>
</feature>
<dbReference type="InterPro" id="IPR054708">
    <property type="entry name" value="MTPAP-like_central"/>
</dbReference>
<evidence type="ECO:0000313" key="9">
    <source>
        <dbReference type="Proteomes" id="UP000792457"/>
    </source>
</evidence>
<evidence type="ECO:0000256" key="1">
    <source>
        <dbReference type="ARBA" id="ARBA00001936"/>
    </source>
</evidence>
<dbReference type="InterPro" id="IPR002058">
    <property type="entry name" value="PAP_assoc"/>
</dbReference>
<comment type="cofactor">
    <cofactor evidence="1">
        <name>Mn(2+)</name>
        <dbReference type="ChEBI" id="CHEBI:29035"/>
    </cofactor>
</comment>
<name>A0A8K0KIR7_LADFU</name>
<evidence type="ECO:0000256" key="5">
    <source>
        <dbReference type="ARBA" id="ARBA00022842"/>
    </source>
</evidence>
<evidence type="ECO:0000259" key="7">
    <source>
        <dbReference type="Pfam" id="PF22600"/>
    </source>
</evidence>
<protein>
    <submittedName>
        <fullName evidence="8">Uncharacterized protein</fullName>
    </submittedName>
</protein>
<evidence type="ECO:0000259" key="6">
    <source>
        <dbReference type="Pfam" id="PF03828"/>
    </source>
</evidence>
<dbReference type="PANTHER" id="PTHR12271:SF66">
    <property type="entry name" value="TERMINAL URIDYLYLTRANSFERASE TAILOR"/>
    <property type="match status" value="1"/>
</dbReference>
<dbReference type="GO" id="GO:0046872">
    <property type="term" value="F:metal ion binding"/>
    <property type="evidence" value="ECO:0007669"/>
    <property type="project" value="UniProtKB-KW"/>
</dbReference>
<keyword evidence="4" id="KW-0479">Metal-binding</keyword>
<keyword evidence="9" id="KW-1185">Reference proteome</keyword>
<proteinExistence type="predicted"/>
<dbReference type="PANTHER" id="PTHR12271">
    <property type="entry name" value="POLY A POLYMERASE CID PAP -RELATED"/>
    <property type="match status" value="1"/>
</dbReference>
<dbReference type="Gene3D" id="1.10.1410.10">
    <property type="match status" value="1"/>
</dbReference>
<dbReference type="Proteomes" id="UP000792457">
    <property type="component" value="Unassembled WGS sequence"/>
</dbReference>
<comment type="cofactor">
    <cofactor evidence="2">
        <name>Mg(2+)</name>
        <dbReference type="ChEBI" id="CHEBI:18420"/>
    </cofactor>
</comment>
<evidence type="ECO:0000256" key="3">
    <source>
        <dbReference type="ARBA" id="ARBA00022679"/>
    </source>
</evidence>
<reference evidence="8" key="2">
    <citation type="submission" date="2017-10" db="EMBL/GenBank/DDBJ databases">
        <title>Ladona fulva Genome sequencing and assembly.</title>
        <authorList>
            <person name="Murali S."/>
            <person name="Richards S."/>
            <person name="Bandaranaike D."/>
            <person name="Bellair M."/>
            <person name="Blankenburg K."/>
            <person name="Chao H."/>
            <person name="Dinh H."/>
            <person name="Doddapaneni H."/>
            <person name="Dugan-Rocha S."/>
            <person name="Elkadiri S."/>
            <person name="Gnanaolivu R."/>
            <person name="Hernandez B."/>
            <person name="Skinner E."/>
            <person name="Javaid M."/>
            <person name="Lee S."/>
            <person name="Li M."/>
            <person name="Ming W."/>
            <person name="Munidasa M."/>
            <person name="Muniz J."/>
            <person name="Nguyen L."/>
            <person name="Hughes D."/>
            <person name="Osuji N."/>
            <person name="Pu L.-L."/>
            <person name="Puazo M."/>
            <person name="Qu C."/>
            <person name="Quiroz J."/>
            <person name="Raj R."/>
            <person name="Weissenberger G."/>
            <person name="Xin Y."/>
            <person name="Zou X."/>
            <person name="Han Y."/>
            <person name="Worley K."/>
            <person name="Muzny D."/>
            <person name="Gibbs R."/>
        </authorList>
    </citation>
    <scope>NUCLEOTIDE SEQUENCE</scope>
    <source>
        <strain evidence="8">Sampled in the wild</strain>
    </source>
</reference>
<comment type="caution">
    <text evidence="8">The sequence shown here is derived from an EMBL/GenBank/DDBJ whole genome shotgun (WGS) entry which is preliminary data.</text>
</comment>
<dbReference type="SUPFAM" id="SSF81301">
    <property type="entry name" value="Nucleotidyltransferase"/>
    <property type="match status" value="1"/>
</dbReference>
<dbReference type="SUPFAM" id="SSF81631">
    <property type="entry name" value="PAP/OAS1 substrate-binding domain"/>
    <property type="match status" value="1"/>
</dbReference>
<accession>A0A8K0KIR7</accession>
<evidence type="ECO:0000256" key="4">
    <source>
        <dbReference type="ARBA" id="ARBA00022723"/>
    </source>
</evidence>
<dbReference type="CDD" id="cd05402">
    <property type="entry name" value="NT_PAP_TUTase"/>
    <property type="match status" value="1"/>
</dbReference>
<dbReference type="GO" id="GO:0050265">
    <property type="term" value="F:RNA uridylyltransferase activity"/>
    <property type="evidence" value="ECO:0007669"/>
    <property type="project" value="TreeGrafter"/>
</dbReference>
<dbReference type="Gene3D" id="3.30.460.10">
    <property type="entry name" value="Beta Polymerase, domain 2"/>
    <property type="match status" value="1"/>
</dbReference>
<evidence type="ECO:0000256" key="2">
    <source>
        <dbReference type="ARBA" id="ARBA00001946"/>
    </source>
</evidence>
<dbReference type="EMBL" id="KZ308813">
    <property type="protein sequence ID" value="KAG8234435.1"/>
    <property type="molecule type" value="Genomic_DNA"/>
</dbReference>
<sequence>MINKLVTKLKKMPSIRNIVPIPSAKVPIIKFKHIYTQLEGDISLYNTLAQHNTQLLKMYSCIDERVKLTDVQPKPEEIEEGQDVWFYKDREKLPQIWPEYGKNKLSVGSLWLKMLRFYTEDFDFEEYVISIRQKQKLFKFEKMWYKKAMAIEDPFDITHNLGGALSRKSKLLIIILM</sequence>
<dbReference type="Pfam" id="PF03828">
    <property type="entry name" value="PAP_assoc"/>
    <property type="match status" value="1"/>
</dbReference>
<dbReference type="GO" id="GO:1990817">
    <property type="term" value="F:poly(A) RNA polymerase activity"/>
    <property type="evidence" value="ECO:0007669"/>
    <property type="project" value="UniProtKB-ARBA"/>
</dbReference>
<gene>
    <name evidence="8" type="ORF">J437_LFUL014181</name>
</gene>